<dbReference type="SUPFAM" id="SSF52540">
    <property type="entry name" value="P-loop containing nucleoside triphosphate hydrolases"/>
    <property type="match status" value="1"/>
</dbReference>
<dbReference type="InterPro" id="IPR011704">
    <property type="entry name" value="ATPase_dyneun-rel_AAA"/>
</dbReference>
<dbReference type="GO" id="GO:0016887">
    <property type="term" value="F:ATP hydrolysis activity"/>
    <property type="evidence" value="ECO:0007669"/>
    <property type="project" value="InterPro"/>
</dbReference>
<dbReference type="AlphaFoldDB" id="A0A7G5FC81"/>
<dbReference type="InterPro" id="IPR027417">
    <property type="entry name" value="P-loop_NTPase"/>
</dbReference>
<dbReference type="Gene3D" id="1.10.8.80">
    <property type="entry name" value="Magnesium chelatase subunit I, C-Terminal domain"/>
    <property type="match status" value="1"/>
</dbReference>
<dbReference type="SMART" id="SM00382">
    <property type="entry name" value="AAA"/>
    <property type="match status" value="1"/>
</dbReference>
<dbReference type="Gene3D" id="3.40.50.300">
    <property type="entry name" value="P-loop containing nucleotide triphosphate hydrolases"/>
    <property type="match status" value="1"/>
</dbReference>
<dbReference type="InterPro" id="IPR041628">
    <property type="entry name" value="ChlI/MoxR_AAA_lid"/>
</dbReference>
<keyword evidence="2" id="KW-0067">ATP-binding</keyword>
<protein>
    <submittedName>
        <fullName evidence="2">ATP-binding protein</fullName>
    </submittedName>
</protein>
<accession>A0A7G5FC81</accession>
<name>A0A7G5FC81_9CORY</name>
<dbReference type="CDD" id="cd00009">
    <property type="entry name" value="AAA"/>
    <property type="match status" value="1"/>
</dbReference>
<dbReference type="PANTHER" id="PTHR35023:SF1">
    <property type="entry name" value="MG-PROTOPORPHYRIN IX CHELATASE"/>
    <property type="match status" value="1"/>
</dbReference>
<feature type="domain" description="AAA+ ATPase" evidence="1">
    <location>
        <begin position="25"/>
        <end position="215"/>
    </location>
</feature>
<keyword evidence="3" id="KW-1185">Reference proteome</keyword>
<keyword evidence="2" id="KW-0547">Nucleotide-binding</keyword>
<dbReference type="GO" id="GO:0005524">
    <property type="term" value="F:ATP binding"/>
    <property type="evidence" value="ECO:0007669"/>
    <property type="project" value="UniProtKB-KW"/>
</dbReference>
<dbReference type="Proteomes" id="UP000515570">
    <property type="component" value="Chromosome"/>
</dbReference>
<dbReference type="InterPro" id="IPR003593">
    <property type="entry name" value="AAA+_ATPase"/>
</dbReference>
<reference evidence="2 3" key="1">
    <citation type="submission" date="2020-07" db="EMBL/GenBank/DDBJ databases">
        <title>non toxigenic Corynebacterium sp. nov from a clinical source.</title>
        <authorList>
            <person name="Bernier A.-M."/>
            <person name="Bernard K."/>
        </authorList>
    </citation>
    <scope>NUCLEOTIDE SEQUENCE [LARGE SCALE GENOMIC DNA]</scope>
    <source>
        <strain evidence="3">NML 93-0612</strain>
    </source>
</reference>
<evidence type="ECO:0000259" key="1">
    <source>
        <dbReference type="SMART" id="SM00382"/>
    </source>
</evidence>
<evidence type="ECO:0000313" key="3">
    <source>
        <dbReference type="Proteomes" id="UP000515570"/>
    </source>
</evidence>
<organism evidence="2 3">
    <name type="scientific">Corynebacterium hindlerae</name>
    <dbReference type="NCBI Taxonomy" id="699041"/>
    <lineage>
        <taxon>Bacteria</taxon>
        <taxon>Bacillati</taxon>
        <taxon>Actinomycetota</taxon>
        <taxon>Actinomycetes</taxon>
        <taxon>Mycobacteriales</taxon>
        <taxon>Corynebacteriaceae</taxon>
        <taxon>Corynebacterium</taxon>
    </lineage>
</organism>
<dbReference type="EMBL" id="CP059833">
    <property type="protein sequence ID" value="QMV84222.1"/>
    <property type="molecule type" value="Genomic_DNA"/>
</dbReference>
<gene>
    <name evidence="2" type="ORF">HW450_07475</name>
</gene>
<sequence>MYPFTSIVGQDELKTALLLCAVDPLIGGVLALGDRGTGKTTTVRALGELLDDPVVDCPLGVTEDRLIGSMDIDHALATGETKLRPGLLADAHGGFLYIDEINLLDDHLVDVLLDVAASGVNIVEREGISHTHPARFVLVGSGNPEEGELRPQLQDRFGLATWVHTLTDPTLRLRIVRDRLAFDADPEGFVAAARPAQDALQADIARARQELPQVALDDAALVQIIELCAAAGTVGHRGELVVTRAATAHAALRGATEVTAEDIRAVARLALRHRVATEPFETPADVEERLGELLG</sequence>
<dbReference type="PANTHER" id="PTHR35023">
    <property type="entry name" value="CHELATASE-RELATED"/>
    <property type="match status" value="1"/>
</dbReference>
<dbReference type="Pfam" id="PF17863">
    <property type="entry name" value="AAA_lid_2"/>
    <property type="match status" value="1"/>
</dbReference>
<proteinExistence type="predicted"/>
<dbReference type="InterPro" id="IPR052989">
    <property type="entry name" value="Mg-chelatase_DI-like"/>
</dbReference>
<dbReference type="RefSeq" id="WP_182385031.1">
    <property type="nucleotide sequence ID" value="NZ_CP059833.1"/>
</dbReference>
<evidence type="ECO:0000313" key="2">
    <source>
        <dbReference type="EMBL" id="QMV84222.1"/>
    </source>
</evidence>
<dbReference type="Pfam" id="PF07728">
    <property type="entry name" value="AAA_5"/>
    <property type="match status" value="1"/>
</dbReference>